<organism evidence="12 13">
    <name type="scientific">Rhizobium rosettiformans</name>
    <dbReference type="NCBI Taxonomy" id="1368430"/>
    <lineage>
        <taxon>Bacteria</taxon>
        <taxon>Pseudomonadati</taxon>
        <taxon>Pseudomonadota</taxon>
        <taxon>Alphaproteobacteria</taxon>
        <taxon>Hyphomicrobiales</taxon>
        <taxon>Rhizobiaceae</taxon>
        <taxon>Rhizobium/Agrobacterium group</taxon>
        <taxon>Rhizobium</taxon>
    </lineage>
</organism>
<dbReference type="Gene3D" id="3.30.450.20">
    <property type="entry name" value="PAS domain"/>
    <property type="match status" value="2"/>
</dbReference>
<keyword evidence="13" id="KW-1185">Reference proteome</keyword>
<dbReference type="RefSeq" id="WP_203020988.1">
    <property type="nucleotide sequence ID" value="NZ_CP032407.1"/>
</dbReference>
<evidence type="ECO:0000259" key="11">
    <source>
        <dbReference type="PROSITE" id="PS50887"/>
    </source>
</evidence>
<keyword evidence="5 9" id="KW-1133">Transmembrane helix</keyword>
<dbReference type="CDD" id="cd00130">
    <property type="entry name" value="PAS"/>
    <property type="match status" value="2"/>
</dbReference>
<dbReference type="InterPro" id="IPR029787">
    <property type="entry name" value="Nucleotide_cyclase"/>
</dbReference>
<dbReference type="InterPro" id="IPR000014">
    <property type="entry name" value="PAS"/>
</dbReference>
<dbReference type="PANTHER" id="PTHR45138">
    <property type="entry name" value="REGULATORY COMPONENTS OF SENSORY TRANSDUCTION SYSTEM"/>
    <property type="match status" value="1"/>
</dbReference>
<evidence type="ECO:0000256" key="7">
    <source>
        <dbReference type="ARBA" id="ARBA00034247"/>
    </source>
</evidence>
<name>A0ABX7F2Z5_9HYPH</name>
<dbReference type="PROSITE" id="PS50113">
    <property type="entry name" value="PAC"/>
    <property type="match status" value="1"/>
</dbReference>
<keyword evidence="6 9" id="KW-0472">Membrane</keyword>
<evidence type="ECO:0000256" key="6">
    <source>
        <dbReference type="ARBA" id="ARBA00023136"/>
    </source>
</evidence>
<feature type="transmembrane region" description="Helical" evidence="9">
    <location>
        <begin position="166"/>
        <end position="186"/>
    </location>
</feature>
<dbReference type="Pfam" id="PF08448">
    <property type="entry name" value="PAS_4"/>
    <property type="match status" value="1"/>
</dbReference>
<dbReference type="Pfam" id="PF00990">
    <property type="entry name" value="GGDEF"/>
    <property type="match status" value="1"/>
</dbReference>
<dbReference type="InterPro" id="IPR000700">
    <property type="entry name" value="PAS-assoc_C"/>
</dbReference>
<dbReference type="Pfam" id="PF07694">
    <property type="entry name" value="5TM-5TMR_LYT"/>
    <property type="match status" value="1"/>
</dbReference>
<comment type="catalytic activity">
    <reaction evidence="7">
        <text>2 GTP = 3',3'-c-di-GMP + 2 diphosphate</text>
        <dbReference type="Rhea" id="RHEA:24898"/>
        <dbReference type="ChEBI" id="CHEBI:33019"/>
        <dbReference type="ChEBI" id="CHEBI:37565"/>
        <dbReference type="ChEBI" id="CHEBI:58805"/>
        <dbReference type="EC" id="2.7.7.65"/>
    </reaction>
</comment>
<keyword evidence="4 9" id="KW-0812">Transmembrane</keyword>
<evidence type="ECO:0000313" key="13">
    <source>
        <dbReference type="Proteomes" id="UP000596351"/>
    </source>
</evidence>
<evidence type="ECO:0000313" key="12">
    <source>
        <dbReference type="EMBL" id="QRF54656.1"/>
    </source>
</evidence>
<dbReference type="CDD" id="cd01949">
    <property type="entry name" value="GGDEF"/>
    <property type="match status" value="1"/>
</dbReference>
<protein>
    <recommendedName>
        <fullName evidence="2">diguanylate cyclase</fullName>
        <ecNumber evidence="2">2.7.7.65</ecNumber>
    </recommendedName>
</protein>
<feature type="transmembrane region" description="Helical" evidence="9">
    <location>
        <begin position="6"/>
        <end position="27"/>
    </location>
</feature>
<dbReference type="SMART" id="SM00267">
    <property type="entry name" value="GGDEF"/>
    <property type="match status" value="1"/>
</dbReference>
<feature type="compositionally biased region" description="Basic residues" evidence="8">
    <location>
        <begin position="626"/>
        <end position="635"/>
    </location>
</feature>
<evidence type="ECO:0000256" key="1">
    <source>
        <dbReference type="ARBA" id="ARBA00004651"/>
    </source>
</evidence>
<dbReference type="InterPro" id="IPR043128">
    <property type="entry name" value="Rev_trsase/Diguanyl_cyclase"/>
</dbReference>
<dbReference type="NCBIfam" id="TIGR00254">
    <property type="entry name" value="GGDEF"/>
    <property type="match status" value="1"/>
</dbReference>
<sequence>MEPDSLLITFLAQLGVISLTLTICSVIRDRVRGKLTLPGKIASGMLFGATAVLLMNMSGELIAGFRFDLRIVPIAVVGLISGPVGAAIAACLASAARVWLGGAGVLLGLTGVWLAFAVAFLGYSLANRGFNRWQDVVTFSALNAGIAFFILLLLPPNVRDLLTQQNAHLILLGLNFLGTLISTSFIRIDLIRRENAQLNELNRQIVSALPDALSVKDLQGRFLIANEATASLMGATSAAAMVGKTDFDYYSREEASLFWEQEQAFVREAKPVTLEQQFERNGQTVWLSTIKAPYFEAGNIKGIVSHTSDITARKSLQAELISTQVLLETAMAEMADGLAMFDPDGRLVMWNQRYLEFFPYIDEQSCYGRTLADLLTAGVLRGDIKLPLGASPLSWVQDEVERSQSAQQSDLRLSDGRWVSKTTRTVNDGGWVTLYSDVSEKKAAVQQLEQMASKDGLTDLANRRIFDRRLDDAVRTAQTCATPLSLLLIDVDYFKAYNDTYGHPAGDEVLRQISGVLRSACRGEFDLVARYGGEEFAIILPATPEEGAHDVATRLATAVRMLDIPHVSSTKGRVTVSVGLASLSATTDDPQQLLKSCDKALYVAKGAGRDKVRAAPRQSQPEKLKPTKRTTHSSD</sequence>
<accession>A0ABX7F2Z5</accession>
<dbReference type="EMBL" id="CP032407">
    <property type="protein sequence ID" value="QRF54656.1"/>
    <property type="molecule type" value="Genomic_DNA"/>
</dbReference>
<feature type="region of interest" description="Disordered" evidence="8">
    <location>
        <begin position="608"/>
        <end position="635"/>
    </location>
</feature>
<dbReference type="InterPro" id="IPR035965">
    <property type="entry name" value="PAS-like_dom_sf"/>
</dbReference>
<feature type="domain" description="GGDEF" evidence="11">
    <location>
        <begin position="482"/>
        <end position="617"/>
    </location>
</feature>
<evidence type="ECO:0000256" key="4">
    <source>
        <dbReference type="ARBA" id="ARBA00022692"/>
    </source>
</evidence>
<geneLocation type="plasmid" evidence="12 13">
    <name>p2</name>
</geneLocation>
<feature type="transmembrane region" description="Helical" evidence="9">
    <location>
        <begin position="136"/>
        <end position="154"/>
    </location>
</feature>
<reference evidence="12 13" key="1">
    <citation type="submission" date="2018-09" db="EMBL/GenBank/DDBJ databases">
        <title>Rhizobium sp. MAE2-X.</title>
        <authorList>
            <person name="Lee Y."/>
            <person name="Jeon C.O."/>
        </authorList>
    </citation>
    <scope>NUCLEOTIDE SEQUENCE [LARGE SCALE GENOMIC DNA]</scope>
    <source>
        <strain evidence="12 13">MAE2-X</strain>
        <plasmid evidence="12 13">p2</plasmid>
    </source>
</reference>
<evidence type="ECO:0000256" key="3">
    <source>
        <dbReference type="ARBA" id="ARBA00022475"/>
    </source>
</evidence>
<dbReference type="InterPro" id="IPR000160">
    <property type="entry name" value="GGDEF_dom"/>
</dbReference>
<dbReference type="Gene3D" id="3.30.70.270">
    <property type="match status" value="1"/>
</dbReference>
<feature type="transmembrane region" description="Helical" evidence="9">
    <location>
        <begin position="39"/>
        <end position="59"/>
    </location>
</feature>
<keyword evidence="3" id="KW-1003">Cell membrane</keyword>
<dbReference type="Pfam" id="PF12860">
    <property type="entry name" value="PAS_7"/>
    <property type="match status" value="1"/>
</dbReference>
<evidence type="ECO:0000259" key="10">
    <source>
        <dbReference type="PROSITE" id="PS50113"/>
    </source>
</evidence>
<dbReference type="EC" id="2.7.7.65" evidence="2"/>
<dbReference type="InterPro" id="IPR011620">
    <property type="entry name" value="Sig_transdc_His_kinase_LytS_TM"/>
</dbReference>
<evidence type="ECO:0000256" key="9">
    <source>
        <dbReference type="SAM" id="Phobius"/>
    </source>
</evidence>
<keyword evidence="12" id="KW-0614">Plasmid</keyword>
<dbReference type="PANTHER" id="PTHR45138:SF9">
    <property type="entry name" value="DIGUANYLATE CYCLASE DGCM-RELATED"/>
    <property type="match status" value="1"/>
</dbReference>
<dbReference type="SUPFAM" id="SSF55785">
    <property type="entry name" value="PYP-like sensor domain (PAS domain)"/>
    <property type="match status" value="2"/>
</dbReference>
<dbReference type="NCBIfam" id="TIGR00229">
    <property type="entry name" value="sensory_box"/>
    <property type="match status" value="1"/>
</dbReference>
<feature type="domain" description="PAC" evidence="10">
    <location>
        <begin position="268"/>
        <end position="322"/>
    </location>
</feature>
<dbReference type="SMART" id="SM00091">
    <property type="entry name" value="PAS"/>
    <property type="match status" value="2"/>
</dbReference>
<evidence type="ECO:0000256" key="5">
    <source>
        <dbReference type="ARBA" id="ARBA00022989"/>
    </source>
</evidence>
<dbReference type="Proteomes" id="UP000596351">
    <property type="component" value="Plasmid p2"/>
</dbReference>
<gene>
    <name evidence="12" type="ORF">D4A92_24355</name>
</gene>
<evidence type="ECO:0000256" key="8">
    <source>
        <dbReference type="SAM" id="MobiDB-lite"/>
    </source>
</evidence>
<dbReference type="InterPro" id="IPR013656">
    <property type="entry name" value="PAS_4"/>
</dbReference>
<proteinExistence type="predicted"/>
<dbReference type="PROSITE" id="PS50887">
    <property type="entry name" value="GGDEF"/>
    <property type="match status" value="1"/>
</dbReference>
<dbReference type="InterPro" id="IPR050469">
    <property type="entry name" value="Diguanylate_Cyclase"/>
</dbReference>
<feature type="transmembrane region" description="Helical" evidence="9">
    <location>
        <begin position="99"/>
        <end position="124"/>
    </location>
</feature>
<dbReference type="SUPFAM" id="SSF55073">
    <property type="entry name" value="Nucleotide cyclase"/>
    <property type="match status" value="1"/>
</dbReference>
<feature type="transmembrane region" description="Helical" evidence="9">
    <location>
        <begin position="71"/>
        <end position="92"/>
    </location>
</feature>
<comment type="subcellular location">
    <subcellularLocation>
        <location evidence="1">Cell membrane</location>
        <topology evidence="1">Multi-pass membrane protein</topology>
    </subcellularLocation>
</comment>
<evidence type="ECO:0000256" key="2">
    <source>
        <dbReference type="ARBA" id="ARBA00012528"/>
    </source>
</evidence>